<keyword evidence="8" id="KW-0378">Hydrolase</keyword>
<dbReference type="InterPro" id="IPR045865">
    <property type="entry name" value="ACT-like_dom_sf"/>
</dbReference>
<evidence type="ECO:0000256" key="3">
    <source>
        <dbReference type="ARBA" id="ARBA00032407"/>
    </source>
</evidence>
<dbReference type="Pfam" id="PF02824">
    <property type="entry name" value="TGS"/>
    <property type="match status" value="1"/>
</dbReference>
<dbReference type="Gene3D" id="1.10.3210.10">
    <property type="entry name" value="Hypothetical protein af1432"/>
    <property type="match status" value="1"/>
</dbReference>
<dbReference type="Pfam" id="PF19296">
    <property type="entry name" value="RelA_AH_RIS"/>
    <property type="match status" value="1"/>
</dbReference>
<dbReference type="InterPro" id="IPR002912">
    <property type="entry name" value="ACT_dom"/>
</dbReference>
<proteinExistence type="inferred from homology"/>
<comment type="function">
    <text evidence="5">In eubacteria ppGpp (guanosine 3'-diphosphate 5'-diphosphate) is a mediator of the stringent response that coordinates a variety of cellular activities in response to changes in nutritional abundance.</text>
</comment>
<dbReference type="GO" id="GO:0015969">
    <property type="term" value="P:guanosine tetraphosphate metabolic process"/>
    <property type="evidence" value="ECO:0007669"/>
    <property type="project" value="InterPro"/>
</dbReference>
<comment type="similarity">
    <text evidence="5">Belongs to the relA/spoT family.</text>
</comment>
<dbReference type="Proteomes" id="UP000587991">
    <property type="component" value="Unassembled WGS sequence"/>
</dbReference>
<dbReference type="GO" id="GO:0008893">
    <property type="term" value="F:guanosine-3',5'-bis(diphosphate) 3'-diphosphatase activity"/>
    <property type="evidence" value="ECO:0007669"/>
    <property type="project" value="TreeGrafter"/>
</dbReference>
<dbReference type="CDD" id="cd01668">
    <property type="entry name" value="TGS_RSH"/>
    <property type="match status" value="1"/>
</dbReference>
<dbReference type="PANTHER" id="PTHR21262">
    <property type="entry name" value="GUANOSINE-3',5'-BIS DIPHOSPHATE 3'-PYROPHOSPHOHYDROLASE"/>
    <property type="match status" value="1"/>
</dbReference>
<keyword evidence="9" id="KW-1185">Reference proteome</keyword>
<dbReference type="InterPro" id="IPR004811">
    <property type="entry name" value="RelA/Spo_fam"/>
</dbReference>
<comment type="caution">
    <text evidence="8">The sequence shown here is derived from an EMBL/GenBank/DDBJ whole genome shotgun (WGS) entry which is preliminary data.</text>
</comment>
<dbReference type="SMART" id="SM00954">
    <property type="entry name" value="RelA_SpoT"/>
    <property type="match status" value="1"/>
</dbReference>
<dbReference type="SUPFAM" id="SSF81271">
    <property type="entry name" value="TGS-like"/>
    <property type="match status" value="1"/>
</dbReference>
<dbReference type="CDD" id="cd04876">
    <property type="entry name" value="ACT_RelA-SpoT"/>
    <property type="match status" value="1"/>
</dbReference>
<dbReference type="Gene3D" id="3.30.70.260">
    <property type="match status" value="1"/>
</dbReference>
<dbReference type="Pfam" id="PF13291">
    <property type="entry name" value="ACT_4"/>
    <property type="match status" value="1"/>
</dbReference>
<dbReference type="EMBL" id="JABAIM010000001">
    <property type="protein sequence ID" value="NLR74787.1"/>
    <property type="molecule type" value="Genomic_DNA"/>
</dbReference>
<dbReference type="GO" id="GO:0008728">
    <property type="term" value="F:GTP diphosphokinase activity"/>
    <property type="evidence" value="ECO:0007669"/>
    <property type="project" value="TreeGrafter"/>
</dbReference>
<evidence type="ECO:0000256" key="4">
    <source>
        <dbReference type="ARBA" id="ARBA00033308"/>
    </source>
</evidence>
<dbReference type="FunFam" id="3.10.20.30:FF:000002">
    <property type="entry name" value="GTP pyrophosphokinase (RelA/SpoT)"/>
    <property type="match status" value="1"/>
</dbReference>
<reference evidence="8 9" key="1">
    <citation type="submission" date="2020-04" db="EMBL/GenBank/DDBJ databases">
        <title>Draft genome of Leeia sp. IMCC25680.</title>
        <authorList>
            <person name="Song J."/>
            <person name="Cho J.-C."/>
        </authorList>
    </citation>
    <scope>NUCLEOTIDE SEQUENCE [LARGE SCALE GENOMIC DNA]</scope>
    <source>
        <strain evidence="8 9">IMCC25680</strain>
    </source>
</reference>
<dbReference type="AlphaFoldDB" id="A0A847S6W6"/>
<accession>A0A847S6W6</accession>
<evidence type="ECO:0000256" key="1">
    <source>
        <dbReference type="ARBA" id="ARBA00019852"/>
    </source>
</evidence>
<protein>
    <recommendedName>
        <fullName evidence="1">GTP pyrophosphokinase</fullName>
    </recommendedName>
    <alternativeName>
        <fullName evidence="3">(p)ppGpp synthase</fullName>
    </alternativeName>
    <alternativeName>
        <fullName evidence="2">ATP:GTP 3'-pyrophosphotransferase</fullName>
    </alternativeName>
    <alternativeName>
        <fullName evidence="4">ppGpp synthase I</fullName>
    </alternativeName>
</protein>
<dbReference type="SUPFAM" id="SSF81301">
    <property type="entry name" value="Nucleotidyltransferase"/>
    <property type="match status" value="1"/>
</dbReference>
<dbReference type="InterPro" id="IPR012676">
    <property type="entry name" value="TGS-like"/>
</dbReference>
<dbReference type="PROSITE" id="PS51880">
    <property type="entry name" value="TGS"/>
    <property type="match status" value="1"/>
</dbReference>
<sequence length="743" mass="83616">MVSVAHPLAHSEQPLSAALAERLAALEERFTPAERATIEAAAQVAETLYRDHLHPVTTLPLLQHAVATAMMVADLRLDHEAIAAALLFAAPDYLVNWEVTLADFGPDVHKLIDGLSKVRQLPLLAESNRSDPRLAGQQIEVMRKMMLAMVEDVRVVLVKLAWRTQTMHGLKYADPEQQVHIARETMDLFAPLANRLGIWQVKWELEDLSFRYLEPARYKKIAQLLDEKRLQREAYITDVLNQLRHELAQAGIEGDVAGRPKHIYSIWKKMQKKRLEFHELYDIRAVRILVPTIRDCYTILGIVHHLWRPIPGQFDDYISHPKGNFYRSLHTAVIGPQEKGMEVQIRTFDMHQHAEMGVAAHWRYKEGGRGDAGYEEKIAWLRQLLAWRDEIGHEDESSDEGPPELVEQFKNELFRDTVYVLTPQGRVIDLPGGASPIDFAYALHTDLGHRCRGAKVNGHIVPLTYALQNGDRVEILAAKEGGPSLDWLRHGLLKSSKANAKVRQWLKQQHLDVLIEQGRQLYEKVRLKHHSHLELETLAGRLGFRKPEDLFAAIGRGELGPKALGDAIQTLPVTSSEPEEATVTVEDLIRRSKAGDNAQGILIEGVDNLMTVLAKCCKPVMGDEVVGYVTRGRGISIHRKGCKALERLVASCPERMIAANWGQLRDARFPVDVVVEAQDRNGLLRDVSEAFSRDKTHITAAQTLSHQGGATLRFTVEILSLEQLRHLLAQLSSVPGVIRASRR</sequence>
<name>A0A847S6W6_9NEIS</name>
<gene>
    <name evidence="8" type="ORF">HF682_06390</name>
</gene>
<dbReference type="FunFam" id="3.30.460.10:FF:000001">
    <property type="entry name" value="GTP pyrophosphokinase RelA"/>
    <property type="match status" value="1"/>
</dbReference>
<dbReference type="Gene3D" id="3.30.460.10">
    <property type="entry name" value="Beta Polymerase, domain 2"/>
    <property type="match status" value="1"/>
</dbReference>
<dbReference type="SUPFAM" id="SSF55021">
    <property type="entry name" value="ACT-like"/>
    <property type="match status" value="1"/>
</dbReference>
<dbReference type="InterPro" id="IPR012675">
    <property type="entry name" value="Beta-grasp_dom_sf"/>
</dbReference>
<dbReference type="GO" id="GO:0005886">
    <property type="term" value="C:plasma membrane"/>
    <property type="evidence" value="ECO:0007669"/>
    <property type="project" value="TreeGrafter"/>
</dbReference>
<dbReference type="InterPro" id="IPR004095">
    <property type="entry name" value="TGS"/>
</dbReference>
<dbReference type="NCBIfam" id="TIGR00691">
    <property type="entry name" value="spoT_relA"/>
    <property type="match status" value="1"/>
</dbReference>
<evidence type="ECO:0000259" key="7">
    <source>
        <dbReference type="PROSITE" id="PS51880"/>
    </source>
</evidence>
<dbReference type="GO" id="GO:0015949">
    <property type="term" value="P:nucleobase-containing small molecule interconversion"/>
    <property type="evidence" value="ECO:0007669"/>
    <property type="project" value="UniProtKB-ARBA"/>
</dbReference>
<dbReference type="Gene3D" id="3.10.20.30">
    <property type="match status" value="1"/>
</dbReference>
<dbReference type="SUPFAM" id="SSF109604">
    <property type="entry name" value="HD-domain/PDEase-like"/>
    <property type="match status" value="1"/>
</dbReference>
<dbReference type="GO" id="GO:0042594">
    <property type="term" value="P:response to starvation"/>
    <property type="evidence" value="ECO:0007669"/>
    <property type="project" value="TreeGrafter"/>
</dbReference>
<dbReference type="Pfam" id="PF13328">
    <property type="entry name" value="HD_4"/>
    <property type="match status" value="1"/>
</dbReference>
<organism evidence="8 9">
    <name type="scientific">Leeia aquatica</name>
    <dbReference type="NCBI Taxonomy" id="2725557"/>
    <lineage>
        <taxon>Bacteria</taxon>
        <taxon>Pseudomonadati</taxon>
        <taxon>Pseudomonadota</taxon>
        <taxon>Betaproteobacteria</taxon>
        <taxon>Neisseriales</taxon>
        <taxon>Leeiaceae</taxon>
        <taxon>Leeia</taxon>
    </lineage>
</organism>
<dbReference type="InterPro" id="IPR045600">
    <property type="entry name" value="RelA/SpoT_AH_RIS"/>
</dbReference>
<evidence type="ECO:0000256" key="5">
    <source>
        <dbReference type="RuleBase" id="RU003847"/>
    </source>
</evidence>
<dbReference type="Pfam" id="PF04607">
    <property type="entry name" value="RelA_SpoT"/>
    <property type="match status" value="1"/>
</dbReference>
<evidence type="ECO:0000313" key="9">
    <source>
        <dbReference type="Proteomes" id="UP000587991"/>
    </source>
</evidence>
<evidence type="ECO:0000259" key="6">
    <source>
        <dbReference type="PROSITE" id="PS51671"/>
    </source>
</evidence>
<dbReference type="InterPro" id="IPR043519">
    <property type="entry name" value="NT_sf"/>
</dbReference>
<dbReference type="CDD" id="cd05399">
    <property type="entry name" value="NT_Rel-Spo_like"/>
    <property type="match status" value="1"/>
</dbReference>
<dbReference type="InterPro" id="IPR007685">
    <property type="entry name" value="RelA_SpoT"/>
</dbReference>
<dbReference type="PROSITE" id="PS51671">
    <property type="entry name" value="ACT"/>
    <property type="match status" value="1"/>
</dbReference>
<dbReference type="PANTHER" id="PTHR21262:SF31">
    <property type="entry name" value="GTP PYROPHOSPHOKINASE"/>
    <property type="match status" value="1"/>
</dbReference>
<feature type="domain" description="ACT" evidence="6">
    <location>
        <begin position="672"/>
        <end position="743"/>
    </location>
</feature>
<evidence type="ECO:0000313" key="8">
    <source>
        <dbReference type="EMBL" id="NLR74787.1"/>
    </source>
</evidence>
<evidence type="ECO:0000256" key="2">
    <source>
        <dbReference type="ARBA" id="ARBA00029754"/>
    </source>
</evidence>
<dbReference type="InterPro" id="IPR033655">
    <property type="entry name" value="TGS_RelA/SpoT"/>
</dbReference>
<feature type="domain" description="TGS" evidence="7">
    <location>
        <begin position="414"/>
        <end position="477"/>
    </location>
</feature>
<dbReference type="RefSeq" id="WP_168876372.1">
    <property type="nucleotide sequence ID" value="NZ_JABAIM010000001.1"/>
</dbReference>